<dbReference type="GO" id="GO:0046872">
    <property type="term" value="F:metal ion binding"/>
    <property type="evidence" value="ECO:0007669"/>
    <property type="project" value="UniProtKB-KW"/>
</dbReference>
<dbReference type="SUPFAM" id="SSF56281">
    <property type="entry name" value="Metallo-hydrolase/oxidoreductase"/>
    <property type="match status" value="1"/>
</dbReference>
<dbReference type="InterPro" id="IPR051013">
    <property type="entry name" value="MBL_superfamily_lactonases"/>
</dbReference>
<comment type="caution">
    <text evidence="6">The sequence shown here is derived from an EMBL/GenBank/DDBJ whole genome shotgun (WGS) entry which is preliminary data.</text>
</comment>
<keyword evidence="7" id="KW-1185">Reference proteome</keyword>
<evidence type="ECO:0000259" key="5">
    <source>
        <dbReference type="SMART" id="SM00849"/>
    </source>
</evidence>
<feature type="domain" description="Metallo-beta-lactamase" evidence="5">
    <location>
        <begin position="46"/>
        <end position="263"/>
    </location>
</feature>
<comment type="similarity">
    <text evidence="1">Belongs to the metallo-beta-lactamase superfamily.</text>
</comment>
<accession>A0A3M2S6G4</accession>
<organism evidence="6 7">
    <name type="scientific">Fusarium kuroshium</name>
    <dbReference type="NCBI Taxonomy" id="2010991"/>
    <lineage>
        <taxon>Eukaryota</taxon>
        <taxon>Fungi</taxon>
        <taxon>Dikarya</taxon>
        <taxon>Ascomycota</taxon>
        <taxon>Pezizomycotina</taxon>
        <taxon>Sordariomycetes</taxon>
        <taxon>Hypocreomycetidae</taxon>
        <taxon>Hypocreales</taxon>
        <taxon>Nectriaceae</taxon>
        <taxon>Fusarium</taxon>
        <taxon>Fusarium solani species complex</taxon>
    </lineage>
</organism>
<evidence type="ECO:0000256" key="1">
    <source>
        <dbReference type="ARBA" id="ARBA00007749"/>
    </source>
</evidence>
<protein>
    <recommendedName>
        <fullName evidence="5">Metallo-beta-lactamase domain-containing protein</fullName>
    </recommendedName>
</protein>
<dbReference type="AlphaFoldDB" id="A0A3M2S6G4"/>
<evidence type="ECO:0000313" key="6">
    <source>
        <dbReference type="EMBL" id="RMJ13099.1"/>
    </source>
</evidence>
<dbReference type="PANTHER" id="PTHR42978">
    <property type="entry name" value="QUORUM-QUENCHING LACTONASE YTNP-RELATED-RELATED"/>
    <property type="match status" value="1"/>
</dbReference>
<dbReference type="SMART" id="SM00849">
    <property type="entry name" value="Lactamase_B"/>
    <property type="match status" value="1"/>
</dbReference>
<keyword evidence="3" id="KW-0378">Hydrolase</keyword>
<dbReference type="EMBL" id="NKUJ01000116">
    <property type="protein sequence ID" value="RMJ13099.1"/>
    <property type="molecule type" value="Genomic_DNA"/>
</dbReference>
<dbReference type="Gene3D" id="3.60.15.10">
    <property type="entry name" value="Ribonuclease Z/Hydroxyacylglutathione hydrolase-like"/>
    <property type="match status" value="1"/>
</dbReference>
<dbReference type="STRING" id="2010991.A0A3M2S6G4"/>
<dbReference type="InterPro" id="IPR001279">
    <property type="entry name" value="Metallo-B-lactamas"/>
</dbReference>
<sequence>MAHWNIPPGQTARVRIIDAGSSISSIPTGRLMAPVLDGFSHMPQMPSLSFLVESDNGRTALFDLGIAKDWKNFAPIISNRLKTNGYEIDVNRDVPDLLQQHNVDLASVHSVVWSHWHWDHIGDLSKFPPVTELVVGPGFSEAFLPAYPENQESPIRVSDVRGRHVNEIDFTRNSIQIGHFRAVDFFRDGSFYLLDTPGHAIGHLGGLARTTLNPDTFIFMGGDLCHHASELRPSKYIPLPDTIEYPIISASLYPCPGAVIEQLQRPRGRGALDPMFDPARGVPLEDAIETVQKTQELDADENVLFIYAHDKAVTEIGDLFPLIANNWKKDGWRQRMFWAFLRDFKDLIK</sequence>
<proteinExistence type="inferred from homology"/>
<keyword evidence="2" id="KW-0479">Metal-binding</keyword>
<evidence type="ECO:0000256" key="2">
    <source>
        <dbReference type="ARBA" id="ARBA00022723"/>
    </source>
</evidence>
<dbReference type="Proteomes" id="UP000277212">
    <property type="component" value="Unassembled WGS sequence"/>
</dbReference>
<reference evidence="6 7" key="1">
    <citation type="submission" date="2017-06" db="EMBL/GenBank/DDBJ databases">
        <title>Comparative genomic analysis of Ambrosia Fusariam Clade fungi.</title>
        <authorList>
            <person name="Stajich J.E."/>
            <person name="Carrillo J."/>
            <person name="Kijimoto T."/>
            <person name="Eskalen A."/>
            <person name="O'Donnell K."/>
            <person name="Kasson M."/>
        </authorList>
    </citation>
    <scope>NUCLEOTIDE SEQUENCE [LARGE SCALE GENOMIC DNA]</scope>
    <source>
        <strain evidence="6">UCR3666</strain>
    </source>
</reference>
<name>A0A3M2S6G4_9HYPO</name>
<gene>
    <name evidence="6" type="ORF">CDV36_007210</name>
</gene>
<evidence type="ECO:0000256" key="3">
    <source>
        <dbReference type="ARBA" id="ARBA00022801"/>
    </source>
</evidence>
<dbReference type="PANTHER" id="PTHR42978:SF5">
    <property type="entry name" value="METALLO-BETA-LACTAMASE DOMAIN-CONTAINING PROTEIN"/>
    <property type="match status" value="1"/>
</dbReference>
<dbReference type="InterPro" id="IPR036866">
    <property type="entry name" value="RibonucZ/Hydroxyglut_hydro"/>
</dbReference>
<dbReference type="GO" id="GO:0016787">
    <property type="term" value="F:hydrolase activity"/>
    <property type="evidence" value="ECO:0007669"/>
    <property type="project" value="UniProtKB-KW"/>
</dbReference>
<evidence type="ECO:0000313" key="7">
    <source>
        <dbReference type="Proteomes" id="UP000277212"/>
    </source>
</evidence>
<keyword evidence="4" id="KW-0862">Zinc</keyword>
<dbReference type="Pfam" id="PF00753">
    <property type="entry name" value="Lactamase_B"/>
    <property type="match status" value="1"/>
</dbReference>
<evidence type="ECO:0000256" key="4">
    <source>
        <dbReference type="ARBA" id="ARBA00022833"/>
    </source>
</evidence>
<dbReference type="OrthoDB" id="10250730at2759"/>
<dbReference type="CDD" id="cd07730">
    <property type="entry name" value="metallo-hydrolase-like_MBL-fold"/>
    <property type="match status" value="1"/>
</dbReference>